<feature type="transmembrane region" description="Helical" evidence="6">
    <location>
        <begin position="349"/>
        <end position="368"/>
    </location>
</feature>
<feature type="transmembrane region" description="Helical" evidence="6">
    <location>
        <begin position="318"/>
        <end position="340"/>
    </location>
</feature>
<feature type="transmembrane region" description="Helical" evidence="6">
    <location>
        <begin position="214"/>
        <end position="236"/>
    </location>
</feature>
<keyword evidence="4 6" id="KW-1133">Transmembrane helix</keyword>
<comment type="subcellular location">
    <subcellularLocation>
        <location evidence="1">Membrane</location>
        <topology evidence="1">Multi-pass membrane protein</topology>
    </subcellularLocation>
</comment>
<evidence type="ECO:0000313" key="7">
    <source>
        <dbReference type="Proteomes" id="UP000038045"/>
    </source>
</evidence>
<feature type="transmembrane region" description="Helical" evidence="6">
    <location>
        <begin position="31"/>
        <end position="50"/>
    </location>
</feature>
<feature type="transmembrane region" description="Helical" evidence="6">
    <location>
        <begin position="290"/>
        <end position="312"/>
    </location>
</feature>
<organism evidence="7 8">
    <name type="scientific">Parastrongyloides trichosuri</name>
    <name type="common">Possum-specific nematode worm</name>
    <dbReference type="NCBI Taxonomy" id="131310"/>
    <lineage>
        <taxon>Eukaryota</taxon>
        <taxon>Metazoa</taxon>
        <taxon>Ecdysozoa</taxon>
        <taxon>Nematoda</taxon>
        <taxon>Chromadorea</taxon>
        <taxon>Rhabditida</taxon>
        <taxon>Tylenchina</taxon>
        <taxon>Panagrolaimomorpha</taxon>
        <taxon>Strongyloidoidea</taxon>
        <taxon>Strongyloididae</taxon>
        <taxon>Parastrongyloides</taxon>
    </lineage>
</organism>
<feature type="transmembrane region" description="Helical" evidence="6">
    <location>
        <begin position="256"/>
        <end position="278"/>
    </location>
</feature>
<dbReference type="PANTHER" id="PTHR16119">
    <property type="entry name" value="TRANSMEMBRANE PROTEIN 144"/>
    <property type="match status" value="1"/>
</dbReference>
<dbReference type="GO" id="GO:0016020">
    <property type="term" value="C:membrane"/>
    <property type="evidence" value="ECO:0007669"/>
    <property type="project" value="UniProtKB-SubCell"/>
</dbReference>
<dbReference type="InterPro" id="IPR010651">
    <property type="entry name" value="Sugar_transport"/>
</dbReference>
<dbReference type="Proteomes" id="UP000038045">
    <property type="component" value="Unplaced"/>
</dbReference>
<accession>A0A0N4ZCH4</accession>
<keyword evidence="3 6" id="KW-0812">Transmembrane</keyword>
<dbReference type="GO" id="GO:0015144">
    <property type="term" value="F:carbohydrate transmembrane transporter activity"/>
    <property type="evidence" value="ECO:0007669"/>
    <property type="project" value="InterPro"/>
</dbReference>
<evidence type="ECO:0000256" key="3">
    <source>
        <dbReference type="ARBA" id="ARBA00022692"/>
    </source>
</evidence>
<dbReference type="AlphaFoldDB" id="A0A0N4ZCH4"/>
<evidence type="ECO:0000256" key="4">
    <source>
        <dbReference type="ARBA" id="ARBA00022989"/>
    </source>
</evidence>
<reference evidence="8" key="1">
    <citation type="submission" date="2017-02" db="UniProtKB">
        <authorList>
            <consortium name="WormBaseParasite"/>
        </authorList>
    </citation>
    <scope>IDENTIFICATION</scope>
</reference>
<dbReference type="PANTHER" id="PTHR16119:SF17">
    <property type="entry name" value="TRANSMEMBRANE PROTEIN 144"/>
    <property type="match status" value="1"/>
</dbReference>
<comment type="similarity">
    <text evidence="2">Belongs to the TMEM144 family.</text>
</comment>
<name>A0A0N4ZCH4_PARTI</name>
<feature type="transmembrane region" description="Helical" evidence="6">
    <location>
        <begin position="148"/>
        <end position="168"/>
    </location>
</feature>
<feature type="transmembrane region" description="Helical" evidence="6">
    <location>
        <begin position="116"/>
        <end position="136"/>
    </location>
</feature>
<evidence type="ECO:0000256" key="1">
    <source>
        <dbReference type="ARBA" id="ARBA00004141"/>
    </source>
</evidence>
<dbReference type="WBParaSite" id="PTRK_0000522700.1">
    <property type="protein sequence ID" value="PTRK_0000522700.1"/>
    <property type="gene ID" value="PTRK_0000522700"/>
</dbReference>
<keyword evidence="5 6" id="KW-0472">Membrane</keyword>
<evidence type="ECO:0000256" key="6">
    <source>
        <dbReference type="SAM" id="Phobius"/>
    </source>
</evidence>
<evidence type="ECO:0000256" key="5">
    <source>
        <dbReference type="ARBA" id="ARBA00023136"/>
    </source>
</evidence>
<proteinExistence type="inferred from homology"/>
<evidence type="ECO:0000256" key="2">
    <source>
        <dbReference type="ARBA" id="ARBA00005731"/>
    </source>
</evidence>
<protein>
    <submittedName>
        <fullName evidence="8">Transmembrane protein 144</fullName>
    </submittedName>
</protein>
<dbReference type="Pfam" id="PF07857">
    <property type="entry name" value="TMEM144"/>
    <property type="match status" value="1"/>
</dbReference>
<feature type="transmembrane region" description="Helical" evidence="6">
    <location>
        <begin position="62"/>
        <end position="82"/>
    </location>
</feature>
<evidence type="ECO:0000313" key="8">
    <source>
        <dbReference type="WBParaSite" id="PTRK_0000522700.1"/>
    </source>
</evidence>
<feature type="transmembrane region" description="Helical" evidence="6">
    <location>
        <begin position="88"/>
        <end position="109"/>
    </location>
</feature>
<keyword evidence="7" id="KW-1185">Reference proteome</keyword>
<dbReference type="InterPro" id="IPR012435">
    <property type="entry name" value="TMEM144"/>
</dbReference>
<sequence length="371" mass="41153">MSLDSLEKGDNFNTTGDFNFFIAYYVTNNDIVKGVIFCFLASLGFGSMHIPMLRHNKGNGALALFGLGVGVFLGSMLQSIIYRNTYLNIYPMFGGLLWTIANFCSFFVIDTYGIGVGMLLWNNGNCLTGWLTGYFGLFGVKKRRPNDFLTNILGILFIILSGIIFSCVKKVERKRGYDNKSSKNVSNKMISTTTDSNELSKNNIVRYITKFKKVLAIFVALICGFCYASTSTPIYYLLDNSKNLITPDIPNKSSTFIPSLGIGIFISTSLFFFCSVGFYGLNDVLGNKKIMISSICSGIIWLVSMCCMLYAIEKLSQTITYPIMSITPGLIAMLWSLFYFKEIRGLKNFIAIGVAVLIAVFGISLVVISKL</sequence>